<dbReference type="AlphaFoldDB" id="A0A1X9T0U1"/>
<dbReference type="EMBL" id="CP018791">
    <property type="protein sequence ID" value="ARR02073.1"/>
    <property type="molecule type" value="Genomic_DNA"/>
</dbReference>
<gene>
    <name evidence="1" type="ORF">CVIC8964_0658</name>
</gene>
<accession>A0A1X9T0U1</accession>
<evidence type="ECO:0000313" key="2">
    <source>
        <dbReference type="Proteomes" id="UP000194265"/>
    </source>
</evidence>
<dbReference type="Proteomes" id="UP000194265">
    <property type="component" value="Chromosome"/>
</dbReference>
<organism evidence="1 2">
    <name type="scientific">Campylobacter vicugnae</name>
    <dbReference type="NCBI Taxonomy" id="1660076"/>
    <lineage>
        <taxon>Bacteria</taxon>
        <taxon>Pseudomonadati</taxon>
        <taxon>Campylobacterota</taxon>
        <taxon>Epsilonproteobacteria</taxon>
        <taxon>Campylobacterales</taxon>
        <taxon>Campylobacteraceae</taxon>
        <taxon>Campylobacter</taxon>
    </lineage>
</organism>
<reference evidence="1 2" key="1">
    <citation type="journal article" date="2017" name="Genome Biol. Evol.">
        <title>Comparative Genomic Analysis Identifies a Campylobacter Clade Deficient in Selenium Metabolism.</title>
        <authorList>
            <person name="Miller W.G."/>
            <person name="Yee E."/>
            <person name="Lopes B.S."/>
            <person name="Chapman M.H."/>
            <person name="Huynh S."/>
            <person name="Bono J.L."/>
            <person name="Parker C.T."/>
            <person name="Strachan N.J.C."/>
            <person name="Forbes K.J."/>
        </authorList>
    </citation>
    <scope>NUCLEOTIDE SEQUENCE [LARGE SCALE GENOMIC DNA]</scope>
    <source>
        <strain evidence="1 2">RM8964</strain>
    </source>
</reference>
<evidence type="ECO:0000313" key="1">
    <source>
        <dbReference type="EMBL" id="ARR02073.1"/>
    </source>
</evidence>
<dbReference type="STRING" id="1660074.CVIC8964_0658"/>
<protein>
    <submittedName>
        <fullName evidence="1">Uncharacterized protein</fullName>
    </submittedName>
</protein>
<name>A0A1X9T0U1_9BACT</name>
<sequence length="49" mass="5323">MSASTFAKALNEALAVLRISGANQEQIRAFKNAFLKSVIKSPKRGFKIA</sequence>
<proteinExistence type="predicted"/>